<protein>
    <submittedName>
        <fullName evidence="1">Uncharacterized protein</fullName>
    </submittedName>
</protein>
<accession>A0A8S9ZBY4</accession>
<reference evidence="1" key="1">
    <citation type="submission" date="2019-07" db="EMBL/GenBank/DDBJ databases">
        <title>Annotation for the trematode Paragonimus miyazaki's.</title>
        <authorList>
            <person name="Choi Y.-J."/>
        </authorList>
    </citation>
    <scope>NUCLEOTIDE SEQUENCE</scope>
    <source>
        <strain evidence="1">Japan</strain>
    </source>
</reference>
<evidence type="ECO:0000313" key="1">
    <source>
        <dbReference type="EMBL" id="KAF7261207.1"/>
    </source>
</evidence>
<sequence length="90" mass="10215">MDKMTERDTFYAHTSLVEIKFNNQTPRSVTMSASKRCSLQHSSYKISAELSRICSPHQINDHHSRRTIKAILCTTVNTTGIHLSLNVVII</sequence>
<keyword evidence="2" id="KW-1185">Reference proteome</keyword>
<comment type="caution">
    <text evidence="1">The sequence shown here is derived from an EMBL/GenBank/DDBJ whole genome shotgun (WGS) entry which is preliminary data.</text>
</comment>
<dbReference type="AlphaFoldDB" id="A0A8S9ZBY4"/>
<organism evidence="1 2">
    <name type="scientific">Paragonimus skrjabini miyazakii</name>
    <dbReference type="NCBI Taxonomy" id="59628"/>
    <lineage>
        <taxon>Eukaryota</taxon>
        <taxon>Metazoa</taxon>
        <taxon>Spiralia</taxon>
        <taxon>Lophotrochozoa</taxon>
        <taxon>Platyhelminthes</taxon>
        <taxon>Trematoda</taxon>
        <taxon>Digenea</taxon>
        <taxon>Plagiorchiida</taxon>
        <taxon>Troglotremata</taxon>
        <taxon>Troglotrematidae</taxon>
        <taxon>Paragonimus</taxon>
    </lineage>
</organism>
<gene>
    <name evidence="1" type="ORF">EG68_01410</name>
</gene>
<evidence type="ECO:0000313" key="2">
    <source>
        <dbReference type="Proteomes" id="UP000822476"/>
    </source>
</evidence>
<dbReference type="Proteomes" id="UP000822476">
    <property type="component" value="Unassembled WGS sequence"/>
</dbReference>
<proteinExistence type="predicted"/>
<dbReference type="EMBL" id="JTDE01000452">
    <property type="protein sequence ID" value="KAF7261207.1"/>
    <property type="molecule type" value="Genomic_DNA"/>
</dbReference>
<name>A0A8S9ZBY4_9TREM</name>